<feature type="transmembrane region" description="Helical" evidence="5">
    <location>
        <begin position="363"/>
        <end position="388"/>
    </location>
</feature>
<dbReference type="AlphaFoldDB" id="A0AAC9IZR6"/>
<dbReference type="GO" id="GO:0009847">
    <property type="term" value="P:spore germination"/>
    <property type="evidence" value="ECO:0007669"/>
    <property type="project" value="UniProtKB-UniRule"/>
</dbReference>
<sequence>MSNQKITSLTKLNQALTKGRLKSADLQRFFVNYADVQTVEGKVSMYYAEGMIDSTQLNEFSEAVEQAILDNKLEKASKNLPPISSLTSLDEMIESLFSGLLILYKDGDTFFYTVNISKIPKREPEESTSEISIKGPRDGFTEEVNVNVSLIRKRLKSKELYNQAFELGSISKTKVSLLYLKNRANSKVIKEIDHRLKKIQVDSIISSGQLEQWLSDRTFSLFPLFDYIARPDFVVESLLKGKFILIVDGSPLVLIGPVNLLELLNSPEDIHYSFQIIIFQKIFRVMGLFAAIFLPGFWVSITSVNIDQLPLNLLATIVESRQGMPLPFALEFIFILVLFEILREAGIQMPKPIGQTITVVGGLIIGDAVIRAGLASPTLIVVIAVSVVSTYTLVNQSLVASVSILRVYLILTSAILGVYGFILGLISILVYLCRLESFGISYVQPITEINWKKINSSIFFTLLRKRKPNTLHNKK</sequence>
<dbReference type="GeneID" id="71514167"/>
<keyword evidence="5" id="KW-0812">Transmembrane</keyword>
<evidence type="ECO:0000313" key="7">
    <source>
        <dbReference type="Proteomes" id="UP000182945"/>
    </source>
</evidence>
<comment type="subcellular location">
    <subcellularLocation>
        <location evidence="4">Cell membrane</location>
    </subcellularLocation>
    <subcellularLocation>
        <location evidence="1">Membrane</location>
        <topology evidence="1">Multi-pass membrane protein</topology>
    </subcellularLocation>
</comment>
<name>A0AAC9IZR6_VIRHA</name>
<keyword evidence="3 4" id="KW-0472">Membrane</keyword>
<evidence type="ECO:0000313" key="6">
    <source>
        <dbReference type="EMBL" id="APC47967.1"/>
    </source>
</evidence>
<feature type="transmembrane region" description="Helical" evidence="5">
    <location>
        <begin position="324"/>
        <end position="342"/>
    </location>
</feature>
<evidence type="ECO:0000256" key="5">
    <source>
        <dbReference type="SAM" id="Phobius"/>
    </source>
</evidence>
<gene>
    <name evidence="6" type="ORF">BME96_07175</name>
</gene>
<organism evidence="6 7">
    <name type="scientific">Virgibacillus halodenitrificans</name>
    <name type="common">Bacillus halodenitrificans</name>
    <dbReference type="NCBI Taxonomy" id="1482"/>
    <lineage>
        <taxon>Bacteria</taxon>
        <taxon>Bacillati</taxon>
        <taxon>Bacillota</taxon>
        <taxon>Bacilli</taxon>
        <taxon>Bacillales</taxon>
        <taxon>Bacillaceae</taxon>
        <taxon>Virgibacillus</taxon>
    </lineage>
</organism>
<dbReference type="InterPro" id="IPR004995">
    <property type="entry name" value="Spore_Ger"/>
</dbReference>
<comment type="similarity">
    <text evidence="2 4">Belongs to the GerABKA family.</text>
</comment>
<feature type="transmembrane region" description="Helical" evidence="5">
    <location>
        <begin position="282"/>
        <end position="304"/>
    </location>
</feature>
<feature type="transmembrane region" description="Helical" evidence="5">
    <location>
        <begin position="408"/>
        <end position="432"/>
    </location>
</feature>
<dbReference type="Proteomes" id="UP000182945">
    <property type="component" value="Chromosome"/>
</dbReference>
<dbReference type="KEGG" id="vhl:BME96_07175"/>
<dbReference type="PIRSF" id="PIRSF005690">
    <property type="entry name" value="GerBA"/>
    <property type="match status" value="1"/>
</dbReference>
<keyword evidence="5" id="KW-1133">Transmembrane helix</keyword>
<dbReference type="GO" id="GO:0005886">
    <property type="term" value="C:plasma membrane"/>
    <property type="evidence" value="ECO:0007669"/>
    <property type="project" value="UniProtKB-SubCell"/>
</dbReference>
<protein>
    <submittedName>
        <fullName evidence="6">Spore germination protein</fullName>
    </submittedName>
</protein>
<evidence type="ECO:0000256" key="3">
    <source>
        <dbReference type="ARBA" id="ARBA00023136"/>
    </source>
</evidence>
<proteinExistence type="inferred from homology"/>
<dbReference type="EMBL" id="CP017962">
    <property type="protein sequence ID" value="APC47967.1"/>
    <property type="molecule type" value="Genomic_DNA"/>
</dbReference>
<accession>A0AAC9IZR6</accession>
<dbReference type="RefSeq" id="WP_060679142.1">
    <property type="nucleotide sequence ID" value="NZ_CP017962.1"/>
</dbReference>
<evidence type="ECO:0000256" key="4">
    <source>
        <dbReference type="PIRNR" id="PIRNR005690"/>
    </source>
</evidence>
<dbReference type="PANTHER" id="PTHR22550:SF5">
    <property type="entry name" value="LEUCINE ZIPPER PROTEIN 4"/>
    <property type="match status" value="1"/>
</dbReference>
<dbReference type="Pfam" id="PF03323">
    <property type="entry name" value="GerA"/>
    <property type="match status" value="1"/>
</dbReference>
<evidence type="ECO:0000256" key="1">
    <source>
        <dbReference type="ARBA" id="ARBA00004141"/>
    </source>
</evidence>
<evidence type="ECO:0000256" key="2">
    <source>
        <dbReference type="ARBA" id="ARBA00005278"/>
    </source>
</evidence>
<dbReference type="PANTHER" id="PTHR22550">
    <property type="entry name" value="SPORE GERMINATION PROTEIN"/>
    <property type="match status" value="1"/>
</dbReference>
<dbReference type="InterPro" id="IPR050768">
    <property type="entry name" value="UPF0353/GerABKA_families"/>
</dbReference>
<reference evidence="6 7" key="1">
    <citation type="submission" date="2016-11" db="EMBL/GenBank/DDBJ databases">
        <title>Complete genome sequencing of Virgibacillus halodenitrificans PDB-F2.</title>
        <authorList>
            <person name="Sun Z."/>
            <person name="Zhou Y."/>
            <person name="Li H."/>
        </authorList>
    </citation>
    <scope>NUCLEOTIDE SEQUENCE [LARGE SCALE GENOMIC DNA]</scope>
    <source>
        <strain evidence="6 7">PDB-F2</strain>
    </source>
</reference>